<dbReference type="AlphaFoldDB" id="A0A081TTC4"/>
<organism evidence="1">
    <name type="scientific">Bacteroides fragilis</name>
    <dbReference type="NCBI Taxonomy" id="817"/>
    <lineage>
        <taxon>Bacteria</taxon>
        <taxon>Pseudomonadati</taxon>
        <taxon>Bacteroidota</taxon>
        <taxon>Bacteroidia</taxon>
        <taxon>Bacteroidales</taxon>
        <taxon>Bacteroidaceae</taxon>
        <taxon>Bacteroides</taxon>
    </lineage>
</organism>
<dbReference type="EMBL" id="CP054003">
    <property type="protein sequence ID" value="QKH83504.1"/>
    <property type="molecule type" value="Genomic_DNA"/>
</dbReference>
<dbReference type="InterPro" id="IPR043132">
    <property type="entry name" value="BCAT-like_C"/>
</dbReference>
<reference evidence="9 10" key="4">
    <citation type="submission" date="2019-03" db="EMBL/GenBank/DDBJ databases">
        <title>Complete genome assembly of MDR B. fragilis.</title>
        <authorList>
            <person name="Sydenham T.V."/>
            <person name="Hasman H."/>
            <person name="Justesen U.S."/>
        </authorList>
    </citation>
    <scope>NUCLEOTIDE SEQUENCE [LARGE SCALE GENOMIC DNA]</scope>
    <source>
        <strain evidence="4 9">DCMOUH0067B</strain>
        <strain evidence="5 10">DCMSKEJBY0001B</strain>
    </source>
</reference>
<dbReference type="EMBL" id="JAPUAC010000002">
    <property type="protein sequence ID" value="MCZ2653164.1"/>
    <property type="molecule type" value="Genomic_DNA"/>
</dbReference>
<evidence type="ECO:0000313" key="11">
    <source>
        <dbReference type="Proteomes" id="UP000266644"/>
    </source>
</evidence>
<accession>A0A081TTC4</accession>
<sequence length="198" mass="23288">MCQFIETIHIERGIIYNLDYHTNRMNRTRAVFWPEQPALELSKYLYPVSSEGVMKCRVIYGREIEEITYTSYQIRPVHSLQIVYSDDIDYTYKSTDRSVINELFARRQEQDDILIVKNGLLTDTSIGNIALFDGNEWYTPKQPLLKGTRRASLLAMNLIKEKEITVERLFEYSQICLFNAMIDFGKIKIDVNQDLIRI</sequence>
<dbReference type="InterPro" id="IPR001544">
    <property type="entry name" value="Aminotrans_IV"/>
</dbReference>
<dbReference type="PATRIC" id="fig|817.51.peg.4714"/>
<gene>
    <name evidence="8" type="ORF">DW228_23890</name>
    <name evidence="7" type="ORF">DXA27_13940</name>
    <name evidence="5" type="ORF">EC80_015400</name>
    <name evidence="1" type="ORF">EE52_0201235</name>
    <name evidence="6" type="ORF">FOC69_03690</name>
    <name evidence="4" type="ORF">IA74_015850</name>
    <name evidence="2" type="ORF">O1422_03185</name>
    <name evidence="3" type="ORF">O1433_02030</name>
</gene>
<dbReference type="Proteomes" id="UP000501467">
    <property type="component" value="Chromosome"/>
</dbReference>
<dbReference type="InterPro" id="IPR043131">
    <property type="entry name" value="BCAT-like_N"/>
</dbReference>
<dbReference type="EMBL" id="QSDG01000012">
    <property type="protein sequence ID" value="RGY67804.1"/>
    <property type="molecule type" value="Genomic_DNA"/>
</dbReference>
<reference evidence="11 12" key="3">
    <citation type="submission" date="2018-08" db="EMBL/GenBank/DDBJ databases">
        <title>A genome reference for cultivated species of the human gut microbiota.</title>
        <authorList>
            <person name="Zou Y."/>
            <person name="Xue W."/>
            <person name="Luo G."/>
        </authorList>
    </citation>
    <scope>NUCLEOTIDE SEQUENCE [LARGE SCALE GENOMIC DNA]</scope>
    <source>
        <strain evidence="8 11">AM18-6</strain>
        <strain evidence="7 12">OF01-1</strain>
    </source>
</reference>
<evidence type="ECO:0000313" key="8">
    <source>
        <dbReference type="EMBL" id="RHH04988.1"/>
    </source>
</evidence>
<dbReference type="EMBL" id="QRJE01000064">
    <property type="protein sequence ID" value="RHH04988.1"/>
    <property type="molecule type" value="Genomic_DNA"/>
</dbReference>
<dbReference type="Gene3D" id="3.20.10.10">
    <property type="entry name" value="D-amino Acid Aminotransferase, subunit A, domain 2"/>
    <property type="match status" value="1"/>
</dbReference>
<dbReference type="Proteomes" id="UP001079672">
    <property type="component" value="Unassembled WGS sequence"/>
</dbReference>
<evidence type="ECO:0000313" key="1">
    <source>
        <dbReference type="EMBL" id="KFX76431.1"/>
    </source>
</evidence>
<dbReference type="OrthoDB" id="1148709at2"/>
<keyword evidence="1" id="KW-0456">Lyase</keyword>
<evidence type="ECO:0000313" key="12">
    <source>
        <dbReference type="Proteomes" id="UP000284614"/>
    </source>
</evidence>
<dbReference type="Gene3D" id="3.30.470.10">
    <property type="match status" value="1"/>
</dbReference>
<dbReference type="Proteomes" id="UP000266644">
    <property type="component" value="Unassembled WGS sequence"/>
</dbReference>
<dbReference type="Proteomes" id="UP000036847">
    <property type="component" value="Chromosome"/>
</dbReference>
<protein>
    <submittedName>
        <fullName evidence="1">4-amino-4-deoxychorismate lyase</fullName>
    </submittedName>
    <submittedName>
        <fullName evidence="2 6">Aminotransferase class IV</fullName>
    </submittedName>
</protein>
<evidence type="ECO:0000313" key="13">
    <source>
        <dbReference type="Proteomes" id="UP000501467"/>
    </source>
</evidence>
<evidence type="ECO:0000313" key="6">
    <source>
        <dbReference type="EMBL" id="QKH83504.1"/>
    </source>
</evidence>
<dbReference type="EMBL" id="JAPTZU010000001">
    <property type="protein sequence ID" value="MCZ2686279.1"/>
    <property type="molecule type" value="Genomic_DNA"/>
</dbReference>
<reference evidence="1" key="2">
    <citation type="submission" date="2014-07" db="EMBL/GenBank/DDBJ databases">
        <title>Genetics and epidemiology of antimicrobial resistance in B. fragilis group.</title>
        <authorList>
            <person name="Sydenham T.V."/>
            <person name="Hasman H."/>
            <person name="Kemp M."/>
            <person name="Justesen U.S."/>
        </authorList>
    </citation>
    <scope>NUCLEOTIDE SEQUENCE [LARGE SCALE GENOMIC DNA]</scope>
    <source>
        <strain evidence="1">DCMOUH0018B</strain>
    </source>
</reference>
<dbReference type="GeneID" id="99671644"/>
<proteinExistence type="predicted"/>
<reference evidence="2" key="6">
    <citation type="submission" date="2022-12" db="EMBL/GenBank/DDBJ databases">
        <title>Development of a Multilocus Sequence Typing Scheme for Bacteroides fragilis Based on Whole Genome Sequencing Data and Clinical Application.</title>
        <authorList>
            <person name="Nielsen F.D."/>
            <person name="Justesen U.S."/>
        </authorList>
    </citation>
    <scope>NUCLEOTIDE SEQUENCE</scope>
    <source>
        <strain evidence="3">BF_AM_ODE_DK_2015_4</strain>
        <strain evidence="2">BF_BC_ODE_DK_2015_2</strain>
    </source>
</reference>
<evidence type="ECO:0000313" key="10">
    <source>
        <dbReference type="Proteomes" id="UP000036847"/>
    </source>
</evidence>
<dbReference type="SUPFAM" id="SSF56752">
    <property type="entry name" value="D-aminoacid aminotransferase-like PLP-dependent enzymes"/>
    <property type="match status" value="1"/>
</dbReference>
<dbReference type="Proteomes" id="UP001075704">
    <property type="component" value="Unassembled WGS sequence"/>
</dbReference>
<evidence type="ECO:0000313" key="2">
    <source>
        <dbReference type="EMBL" id="MCZ2653164.1"/>
    </source>
</evidence>
<keyword evidence="2" id="KW-0032">Aminotransferase</keyword>
<reference evidence="6 13" key="5">
    <citation type="submission" date="2020-05" db="EMBL/GenBank/DDBJ databases">
        <title>FDA dAtabase for Regulatory Grade micrObial Sequences (FDA-ARGOS): Supporting development and validation of Infectious Disease Dx tests.</title>
        <authorList>
            <person name="Bojja K."/>
            <person name="Kessler A."/>
            <person name="Tallon L."/>
            <person name="Sadzewicz L."/>
            <person name="Zhao X."/>
            <person name="Vavikolanu K."/>
            <person name="Mehta A."/>
            <person name="Aluvathingal J."/>
            <person name="Nadendla S."/>
            <person name="Myers T."/>
            <person name="Yan Y."/>
            <person name="Sichtig H."/>
        </authorList>
    </citation>
    <scope>NUCLEOTIDE SEQUENCE [LARGE SCALE GENOMIC DNA]</scope>
    <source>
        <strain evidence="6 13">FDAARGOS_763</strain>
    </source>
</reference>
<dbReference type="InterPro" id="IPR036038">
    <property type="entry name" value="Aminotransferase-like"/>
</dbReference>
<dbReference type="GO" id="GO:0008483">
    <property type="term" value="F:transaminase activity"/>
    <property type="evidence" value="ECO:0007669"/>
    <property type="project" value="UniProtKB-KW"/>
</dbReference>
<evidence type="ECO:0000313" key="5">
    <source>
        <dbReference type="EMBL" id="QCQ46137.1"/>
    </source>
</evidence>
<dbReference type="EMBL" id="JMZZ02000034">
    <property type="protein sequence ID" value="KFX76431.1"/>
    <property type="molecule type" value="Genomic_DNA"/>
</dbReference>
<dbReference type="GO" id="GO:0016829">
    <property type="term" value="F:lyase activity"/>
    <property type="evidence" value="ECO:0007669"/>
    <property type="project" value="UniProtKB-KW"/>
</dbReference>
<dbReference type="RefSeq" id="WP_005777672.1">
    <property type="nucleotide sequence ID" value="NZ_CABJEQ010000040.1"/>
</dbReference>
<dbReference type="EMBL" id="CP036553">
    <property type="protein sequence ID" value="QCQ37460.1"/>
    <property type="molecule type" value="Genomic_DNA"/>
</dbReference>
<evidence type="ECO:0000313" key="3">
    <source>
        <dbReference type="EMBL" id="MCZ2686279.1"/>
    </source>
</evidence>
<dbReference type="Pfam" id="PF01063">
    <property type="entry name" value="Aminotran_4"/>
    <property type="match status" value="1"/>
</dbReference>
<reference evidence="1" key="1">
    <citation type="book" date="2014" name="THE 24TH EUROPEAN CONGRESS OF CLINICAL MICROBIOLOGY AND INFECTIOUS DISEASES" publisher="ECCMID 2014" city="Barcelona, Spain">
        <title>Identification of resistance genes in three multidrug-resistant Bacteroides fragilis isolates by whole genome sequencing.</title>
        <editorList>
            <person name="Unknown"/>
            <person name="A."/>
        </editorList>
        <authorList>
            <person name="Sydenham T.V."/>
            <person name="Hasman H."/>
            <person name="Wang M."/>
            <person name="Soki J."/>
            <person name="Nagy E."/>
            <person name="Justesen U.S."/>
        </authorList>
    </citation>
    <scope>NUCLEOTIDE SEQUENCE</scope>
    <source>
        <strain evidence="1">DCMOUH0018B</strain>
        <strain evidence="5">DCMSKEJBY0001B</strain>
    </source>
</reference>
<dbReference type="Proteomes" id="UP000284614">
    <property type="component" value="Unassembled WGS sequence"/>
</dbReference>
<keyword evidence="2" id="KW-0808">Transferase</keyword>
<evidence type="ECO:0000313" key="4">
    <source>
        <dbReference type="EMBL" id="QCQ37460.1"/>
    </source>
</evidence>
<name>A0A081TTC4_BACFG</name>
<dbReference type="EMBL" id="CP036546">
    <property type="protein sequence ID" value="QCQ46137.1"/>
    <property type="molecule type" value="Genomic_DNA"/>
</dbReference>
<evidence type="ECO:0000313" key="9">
    <source>
        <dbReference type="Proteomes" id="UP000028294"/>
    </source>
</evidence>
<dbReference type="Proteomes" id="UP000028294">
    <property type="component" value="Chromosome"/>
</dbReference>
<evidence type="ECO:0000313" key="7">
    <source>
        <dbReference type="EMBL" id="RGY67804.1"/>
    </source>
</evidence>